<comment type="caution">
    <text evidence="1">The sequence shown here is derived from an EMBL/GenBank/DDBJ whole genome shotgun (WGS) entry which is preliminary data.</text>
</comment>
<name>A0ACC0VMT0_9STRA</name>
<evidence type="ECO:0000313" key="2">
    <source>
        <dbReference type="Proteomes" id="UP001163321"/>
    </source>
</evidence>
<organism evidence="1 2">
    <name type="scientific">Peronosclerospora sorghi</name>
    <dbReference type="NCBI Taxonomy" id="230839"/>
    <lineage>
        <taxon>Eukaryota</taxon>
        <taxon>Sar</taxon>
        <taxon>Stramenopiles</taxon>
        <taxon>Oomycota</taxon>
        <taxon>Peronosporomycetes</taxon>
        <taxon>Peronosporales</taxon>
        <taxon>Peronosporaceae</taxon>
        <taxon>Peronosclerospora</taxon>
    </lineage>
</organism>
<dbReference type="EMBL" id="CM047587">
    <property type="protein sequence ID" value="KAI9907825.1"/>
    <property type="molecule type" value="Genomic_DNA"/>
</dbReference>
<dbReference type="Proteomes" id="UP001163321">
    <property type="component" value="Chromosome 8"/>
</dbReference>
<evidence type="ECO:0000313" key="1">
    <source>
        <dbReference type="EMBL" id="KAI9907825.1"/>
    </source>
</evidence>
<reference evidence="1 2" key="1">
    <citation type="journal article" date="2022" name="bioRxiv">
        <title>The genome of the oomycete Peronosclerospora sorghi, a cosmopolitan pathogen of maize and sorghum, is inflated with dispersed pseudogenes.</title>
        <authorList>
            <person name="Fletcher K."/>
            <person name="Martin F."/>
            <person name="Isakeit T."/>
            <person name="Cavanaugh K."/>
            <person name="Magill C."/>
            <person name="Michelmore R."/>
        </authorList>
    </citation>
    <scope>NUCLEOTIDE SEQUENCE [LARGE SCALE GENOMIC DNA]</scope>
    <source>
        <strain evidence="1">P6</strain>
    </source>
</reference>
<protein>
    <submittedName>
        <fullName evidence="1">Uncharacterized protein</fullName>
    </submittedName>
</protein>
<keyword evidence="2" id="KW-1185">Reference proteome</keyword>
<accession>A0ACC0VMT0</accession>
<sequence length="78" mass="8868">MRHALPRKTAYYSLQCARKNIYVLIHLVEPSAAHSTEDVPRDRAEIRCKLTQKSSTMRNARNAAPPSDQNSPYSDLVQ</sequence>
<proteinExistence type="predicted"/>
<gene>
    <name evidence="1" type="ORF">PsorP6_004817</name>
</gene>